<evidence type="ECO:0000313" key="2">
    <source>
        <dbReference type="EMBL" id="KAH1169462.1"/>
    </source>
</evidence>
<dbReference type="AlphaFoldDB" id="A0A9D3WWK2"/>
<comment type="caution">
    <text evidence="2">The sequence shown here is derived from an EMBL/GenBank/DDBJ whole genome shotgun (WGS) entry which is preliminary data.</text>
</comment>
<evidence type="ECO:0000256" key="1">
    <source>
        <dbReference type="SAM" id="SignalP"/>
    </source>
</evidence>
<accession>A0A9D3WWK2</accession>
<evidence type="ECO:0000313" key="3">
    <source>
        <dbReference type="Proteomes" id="UP000827986"/>
    </source>
</evidence>
<dbReference type="Proteomes" id="UP000827986">
    <property type="component" value="Unassembled WGS sequence"/>
</dbReference>
<evidence type="ECO:0008006" key="4">
    <source>
        <dbReference type="Google" id="ProtNLM"/>
    </source>
</evidence>
<gene>
    <name evidence="2" type="ORF">KIL84_014052</name>
</gene>
<keyword evidence="1" id="KW-0732">Signal</keyword>
<protein>
    <recommendedName>
        <fullName evidence="4">Secreted protein</fullName>
    </recommendedName>
</protein>
<name>A0A9D3WWK2_9SAUR</name>
<keyword evidence="3" id="KW-1185">Reference proteome</keyword>
<feature type="chain" id="PRO_5039644882" description="Secreted protein" evidence="1">
    <location>
        <begin position="20"/>
        <end position="107"/>
    </location>
</feature>
<organism evidence="2 3">
    <name type="scientific">Mauremys mutica</name>
    <name type="common">yellowpond turtle</name>
    <dbReference type="NCBI Taxonomy" id="74926"/>
    <lineage>
        <taxon>Eukaryota</taxon>
        <taxon>Metazoa</taxon>
        <taxon>Chordata</taxon>
        <taxon>Craniata</taxon>
        <taxon>Vertebrata</taxon>
        <taxon>Euteleostomi</taxon>
        <taxon>Archelosauria</taxon>
        <taxon>Testudinata</taxon>
        <taxon>Testudines</taxon>
        <taxon>Cryptodira</taxon>
        <taxon>Durocryptodira</taxon>
        <taxon>Testudinoidea</taxon>
        <taxon>Geoemydidae</taxon>
        <taxon>Geoemydinae</taxon>
        <taxon>Mauremys</taxon>
    </lineage>
</organism>
<reference evidence="2" key="1">
    <citation type="submission" date="2021-09" db="EMBL/GenBank/DDBJ databases">
        <title>The genome of Mauremys mutica provides insights into the evolution of semi-aquatic lifestyle.</title>
        <authorList>
            <person name="Gong S."/>
            <person name="Gao Y."/>
        </authorList>
    </citation>
    <scope>NUCLEOTIDE SEQUENCE</scope>
    <source>
        <strain evidence="2">MM-2020</strain>
        <tissue evidence="2">Muscle</tissue>
    </source>
</reference>
<sequence length="107" mass="11147">MQPGCLRALLLGALSIALPTSISKMCTLCSPQHLLPIANRCTSSGNLAMPPHGLPLPACNCGQPQCPGSDSDSFLPGSYTGPHGRRDFLHIPCARDLTNPSIGGPTR</sequence>
<feature type="signal peptide" evidence="1">
    <location>
        <begin position="1"/>
        <end position="19"/>
    </location>
</feature>
<proteinExistence type="predicted"/>
<dbReference type="EMBL" id="JAHDVG010000485">
    <property type="protein sequence ID" value="KAH1169462.1"/>
    <property type="molecule type" value="Genomic_DNA"/>
</dbReference>